<dbReference type="InterPro" id="IPR001304">
    <property type="entry name" value="C-type_lectin-like"/>
</dbReference>
<evidence type="ECO:0000313" key="6">
    <source>
        <dbReference type="Ensembl" id="ENSCPOP00000021393.1"/>
    </source>
</evidence>
<reference evidence="6" key="2">
    <citation type="submission" date="2025-08" db="UniProtKB">
        <authorList>
            <consortium name="Ensembl"/>
        </authorList>
    </citation>
    <scope>IDENTIFICATION</scope>
    <source>
        <strain evidence="6">2N</strain>
    </source>
</reference>
<dbReference type="Bgee" id="ENSCPOG00000033224">
    <property type="expression patterns" value="Expressed in adult mammalian kidney and 12 other cell types or tissues"/>
</dbReference>
<dbReference type="CTD" id="971"/>
<evidence type="ECO:0000256" key="1">
    <source>
        <dbReference type="ARBA" id="ARBA00023157"/>
    </source>
</evidence>
<evidence type="ECO:0000313" key="7">
    <source>
        <dbReference type="Proteomes" id="UP000005447"/>
    </source>
</evidence>
<dbReference type="GO" id="GO:0004888">
    <property type="term" value="F:transmembrane signaling receptor activity"/>
    <property type="evidence" value="ECO:0007669"/>
    <property type="project" value="Ensembl"/>
</dbReference>
<dbReference type="SUPFAM" id="SSF56436">
    <property type="entry name" value="C-type lectin-like"/>
    <property type="match status" value="1"/>
</dbReference>
<name>A0A286X7J6_CAVPO</name>
<evidence type="ECO:0000259" key="5">
    <source>
        <dbReference type="PROSITE" id="PS50041"/>
    </source>
</evidence>
<dbReference type="VEuPathDB" id="HostDB:ENSCPOG00000033224"/>
<dbReference type="InterPro" id="IPR016186">
    <property type="entry name" value="C-type_lectin-like/link_sf"/>
</dbReference>
<dbReference type="RefSeq" id="XP_013009013.1">
    <property type="nucleotide sequence ID" value="XM_013153559.3"/>
</dbReference>
<dbReference type="PANTHER" id="PTHR15028:SF6">
    <property type="entry name" value="B-CELL DIFFERENTIATION ANTIGEN CD72"/>
    <property type="match status" value="1"/>
</dbReference>
<keyword evidence="1" id="KW-1015">Disulfide bond</keyword>
<reference evidence="6" key="3">
    <citation type="submission" date="2025-09" db="UniProtKB">
        <authorList>
            <consortium name="Ensembl"/>
        </authorList>
    </citation>
    <scope>IDENTIFICATION</scope>
    <source>
        <strain evidence="6">2N</strain>
    </source>
</reference>
<dbReference type="InterPro" id="IPR016187">
    <property type="entry name" value="CTDL_fold"/>
</dbReference>
<protein>
    <submittedName>
        <fullName evidence="6">CD72 molecule</fullName>
    </submittedName>
</protein>
<proteinExistence type="predicted"/>
<dbReference type="OrthoDB" id="8953283at2759"/>
<dbReference type="SMART" id="SM00034">
    <property type="entry name" value="CLECT"/>
    <property type="match status" value="1"/>
</dbReference>
<dbReference type="InterPro" id="IPR039689">
    <property type="entry name" value="CD72"/>
</dbReference>
<keyword evidence="4" id="KW-0812">Transmembrane</keyword>
<dbReference type="Ensembl" id="ENSCPOT00000046837.1">
    <property type="protein sequence ID" value="ENSCPOP00000021393.1"/>
    <property type="gene ID" value="ENSCPOG00000033224.1"/>
</dbReference>
<keyword evidence="2" id="KW-0175">Coiled coil</keyword>
<dbReference type="FunCoup" id="A0A286X7J6">
    <property type="interactions" value="538"/>
</dbReference>
<evidence type="ECO:0000256" key="4">
    <source>
        <dbReference type="SAM" id="Phobius"/>
    </source>
</evidence>
<dbReference type="STRING" id="10141.ENSCPOP00000021393"/>
<dbReference type="Proteomes" id="UP000005447">
    <property type="component" value="Unassembled WGS sequence"/>
</dbReference>
<dbReference type="PANTHER" id="PTHR15028">
    <property type="entry name" value="CD72-RELATED"/>
    <property type="match status" value="1"/>
</dbReference>
<accession>A0A286X7J6</accession>
<dbReference type="PROSITE" id="PS50041">
    <property type="entry name" value="C_TYPE_LECTIN_2"/>
    <property type="match status" value="1"/>
</dbReference>
<organism evidence="6 7">
    <name type="scientific">Cavia porcellus</name>
    <name type="common">Guinea pig</name>
    <dbReference type="NCBI Taxonomy" id="10141"/>
    <lineage>
        <taxon>Eukaryota</taxon>
        <taxon>Metazoa</taxon>
        <taxon>Chordata</taxon>
        <taxon>Craniata</taxon>
        <taxon>Vertebrata</taxon>
        <taxon>Euteleostomi</taxon>
        <taxon>Mammalia</taxon>
        <taxon>Eutheria</taxon>
        <taxon>Euarchontoglires</taxon>
        <taxon>Glires</taxon>
        <taxon>Rodentia</taxon>
        <taxon>Hystricomorpha</taxon>
        <taxon>Caviidae</taxon>
        <taxon>Cavia</taxon>
    </lineage>
</organism>
<dbReference type="InParanoid" id="A0A286X7J6"/>
<feature type="transmembrane region" description="Helical" evidence="4">
    <location>
        <begin position="98"/>
        <end position="122"/>
    </location>
</feature>
<feature type="compositionally biased region" description="Low complexity" evidence="3">
    <location>
        <begin position="49"/>
        <end position="63"/>
    </location>
</feature>
<keyword evidence="7" id="KW-1185">Reference proteome</keyword>
<feature type="coiled-coil region" evidence="2">
    <location>
        <begin position="153"/>
        <end position="222"/>
    </location>
</feature>
<evidence type="ECO:0000256" key="2">
    <source>
        <dbReference type="SAM" id="Coils"/>
    </source>
</evidence>
<dbReference type="GeneTree" id="ENSGT00390000003668"/>
<evidence type="ECO:0000256" key="3">
    <source>
        <dbReference type="SAM" id="MobiDB-lite"/>
    </source>
</evidence>
<dbReference type="AlphaFoldDB" id="A0A286X7J6"/>
<dbReference type="EMBL" id="AAKN02030430">
    <property type="status" value="NOT_ANNOTATED_CDS"/>
    <property type="molecule type" value="Genomic_DNA"/>
</dbReference>
<dbReference type="GeneID" id="100727777"/>
<gene>
    <name evidence="6" type="primary">CD72</name>
</gene>
<dbReference type="GO" id="GO:0005886">
    <property type="term" value="C:plasma membrane"/>
    <property type="evidence" value="ECO:0007669"/>
    <property type="project" value="Ensembl"/>
</dbReference>
<feature type="region of interest" description="Disordered" evidence="3">
    <location>
        <begin position="49"/>
        <end position="77"/>
    </location>
</feature>
<dbReference type="InterPro" id="IPR018378">
    <property type="entry name" value="C-type_lectin_CS"/>
</dbReference>
<feature type="domain" description="C-type lectin" evidence="5">
    <location>
        <begin position="243"/>
        <end position="351"/>
    </location>
</feature>
<sequence length="364" mass="40949">MAEAVTYADLRFVKAPLKKSLSCGLGPEAEAYEDGDAYGELTYENVQVPSAPGGASGAPSGVGDQAGVHSEPTAASWSPVTSPGVPWTLPCPATCLQYVLLGLLLTCLLLAVATICLGVRYLQASQQLQHTKRVLEATNSSQWQQLRQKLTQLGQKEGDLQESRKALAQSQEELQEERRLHLAAQEQLRTCQVDGEKTKETLRGEEKQREALERRLSTTKDALRRFFTCPSEDTCCPMGWTLHERRCFYFSATKKTWEESKNHCTSLSSTLATFGLTYYYRLPSSYSKLLSGSVSESYWIGLHSQKARQSWSEDLKSRYYYQSSDCVILQKEWLRLWQSDKCATHLPWICELAAFRFPDGYSLH</sequence>
<keyword evidence="4" id="KW-0472">Membrane</keyword>
<dbReference type="OMA" id="NWEDSQR"/>
<dbReference type="PROSITE" id="PS00615">
    <property type="entry name" value="C_TYPE_LECTIN_1"/>
    <property type="match status" value="1"/>
</dbReference>
<reference evidence="7" key="1">
    <citation type="journal article" date="2011" name="Nature">
        <title>A high-resolution map of human evolutionary constraint using 29 mammals.</title>
        <authorList>
            <person name="Lindblad-Toh K."/>
            <person name="Garber M."/>
            <person name="Zuk O."/>
            <person name="Lin M.F."/>
            <person name="Parker B.J."/>
            <person name="Washietl S."/>
            <person name="Kheradpour P."/>
            <person name="Ernst J."/>
            <person name="Jordan G."/>
            <person name="Mauceli E."/>
            <person name="Ward L.D."/>
            <person name="Lowe C.B."/>
            <person name="Holloway A.K."/>
            <person name="Clamp M."/>
            <person name="Gnerre S."/>
            <person name="Alfoldi J."/>
            <person name="Beal K."/>
            <person name="Chang J."/>
            <person name="Clawson H."/>
            <person name="Cuff J."/>
            <person name="Di Palma F."/>
            <person name="Fitzgerald S."/>
            <person name="Flicek P."/>
            <person name="Guttman M."/>
            <person name="Hubisz M.J."/>
            <person name="Jaffe D.B."/>
            <person name="Jungreis I."/>
            <person name="Kent W.J."/>
            <person name="Kostka D."/>
            <person name="Lara M."/>
            <person name="Martins A.L."/>
            <person name="Massingham T."/>
            <person name="Moltke I."/>
            <person name="Raney B.J."/>
            <person name="Rasmussen M.D."/>
            <person name="Robinson J."/>
            <person name="Stark A."/>
            <person name="Vilella A.J."/>
            <person name="Wen J."/>
            <person name="Xie X."/>
            <person name="Zody M.C."/>
            <person name="Baldwin J."/>
            <person name="Bloom T."/>
            <person name="Chin C.W."/>
            <person name="Heiman D."/>
            <person name="Nicol R."/>
            <person name="Nusbaum C."/>
            <person name="Young S."/>
            <person name="Wilkinson J."/>
            <person name="Worley K.C."/>
            <person name="Kovar C.L."/>
            <person name="Muzny D.M."/>
            <person name="Gibbs R.A."/>
            <person name="Cree A."/>
            <person name="Dihn H.H."/>
            <person name="Fowler G."/>
            <person name="Jhangiani S."/>
            <person name="Joshi V."/>
            <person name="Lee S."/>
            <person name="Lewis L.R."/>
            <person name="Nazareth L.V."/>
            <person name="Okwuonu G."/>
            <person name="Santibanez J."/>
            <person name="Warren W.C."/>
            <person name="Mardis E.R."/>
            <person name="Weinstock G.M."/>
            <person name="Wilson R.K."/>
            <person name="Delehaunty K."/>
            <person name="Dooling D."/>
            <person name="Fronik C."/>
            <person name="Fulton L."/>
            <person name="Fulton B."/>
            <person name="Graves T."/>
            <person name="Minx P."/>
            <person name="Sodergren E."/>
            <person name="Birney E."/>
            <person name="Margulies E.H."/>
            <person name="Herrero J."/>
            <person name="Green E.D."/>
            <person name="Haussler D."/>
            <person name="Siepel A."/>
            <person name="Goldman N."/>
            <person name="Pollard K.S."/>
            <person name="Pedersen J.S."/>
            <person name="Lander E.S."/>
            <person name="Kellis M."/>
        </authorList>
    </citation>
    <scope>NUCLEOTIDE SEQUENCE [LARGE SCALE GENOMIC DNA]</scope>
    <source>
        <strain evidence="7">2N</strain>
    </source>
</reference>
<dbReference type="Gene3D" id="3.10.100.10">
    <property type="entry name" value="Mannose-Binding Protein A, subunit A"/>
    <property type="match status" value="1"/>
</dbReference>
<dbReference type="GO" id="GO:0050859">
    <property type="term" value="P:negative regulation of B cell receptor signaling pathway"/>
    <property type="evidence" value="ECO:0007669"/>
    <property type="project" value="Ensembl"/>
</dbReference>
<keyword evidence="4" id="KW-1133">Transmembrane helix</keyword>
<dbReference type="eggNOG" id="KOG4297">
    <property type="taxonomic scope" value="Eukaryota"/>
</dbReference>
<dbReference type="Pfam" id="PF00059">
    <property type="entry name" value="Lectin_C"/>
    <property type="match status" value="1"/>
</dbReference>